<dbReference type="AlphaFoldDB" id="A0A5K0VYW3"/>
<proteinExistence type="predicted"/>
<dbReference type="GO" id="GO:0009451">
    <property type="term" value="P:RNA modification"/>
    <property type="evidence" value="ECO:0007669"/>
    <property type="project" value="InterPro"/>
</dbReference>
<sequence length="72" mass="8202">MPFVANVVVWRSLLSLCVAHGDLHVVNIAAQQLLSVERDSAEIYIMLANIYEKNGRFEESRDIPGSWWAKED</sequence>
<organism evidence="2">
    <name type="scientific">Nymphaea colorata</name>
    <name type="common">pocket water lily</name>
    <dbReference type="NCBI Taxonomy" id="210225"/>
    <lineage>
        <taxon>Eukaryota</taxon>
        <taxon>Viridiplantae</taxon>
        <taxon>Streptophyta</taxon>
        <taxon>Embryophyta</taxon>
        <taxon>Tracheophyta</taxon>
        <taxon>Spermatophyta</taxon>
        <taxon>Magnoliopsida</taxon>
        <taxon>Nymphaeales</taxon>
        <taxon>Nymphaeaceae</taxon>
        <taxon>Nymphaea</taxon>
    </lineage>
</organism>
<dbReference type="InterPro" id="IPR046960">
    <property type="entry name" value="PPR_At4g14850-like_plant"/>
</dbReference>
<dbReference type="GO" id="GO:0003723">
    <property type="term" value="F:RNA binding"/>
    <property type="evidence" value="ECO:0007669"/>
    <property type="project" value="InterPro"/>
</dbReference>
<feature type="signal peptide" evidence="1">
    <location>
        <begin position="1"/>
        <end position="19"/>
    </location>
</feature>
<gene>
    <name evidence="2" type="ORF">NYM_LOCUS1621</name>
</gene>
<accession>A0A5K0VYW3</accession>
<keyword evidence="1" id="KW-0732">Signal</keyword>
<name>A0A5K0VYW3_9MAGN</name>
<protein>
    <submittedName>
        <fullName evidence="2">Uncharacterized protein</fullName>
    </submittedName>
</protein>
<dbReference type="Gramene" id="NC1G0128040.1">
    <property type="protein sequence ID" value="NC1G0128040.1:cds"/>
    <property type="gene ID" value="NC1G0128040"/>
</dbReference>
<feature type="chain" id="PRO_5023825300" evidence="1">
    <location>
        <begin position="20"/>
        <end position="72"/>
    </location>
</feature>
<dbReference type="PANTHER" id="PTHR47926:SF347">
    <property type="entry name" value="PENTATRICOPEPTIDE REPEAT-CONTAINING PROTEIN"/>
    <property type="match status" value="1"/>
</dbReference>
<evidence type="ECO:0000313" key="2">
    <source>
        <dbReference type="EMBL" id="VVV46453.1"/>
    </source>
</evidence>
<evidence type="ECO:0000256" key="1">
    <source>
        <dbReference type="SAM" id="SignalP"/>
    </source>
</evidence>
<dbReference type="EMBL" id="LR721774">
    <property type="protein sequence ID" value="VVV46453.1"/>
    <property type="molecule type" value="Genomic_DNA"/>
</dbReference>
<reference evidence="2" key="1">
    <citation type="submission" date="2019-09" db="EMBL/GenBank/DDBJ databases">
        <authorList>
            <person name="Zhang L."/>
        </authorList>
    </citation>
    <scope>NUCLEOTIDE SEQUENCE</scope>
</reference>
<dbReference type="PANTHER" id="PTHR47926">
    <property type="entry name" value="PENTATRICOPEPTIDE REPEAT-CONTAINING PROTEIN"/>
    <property type="match status" value="1"/>
</dbReference>